<dbReference type="KEGG" id="dpa:109535220"/>
<evidence type="ECO:0000256" key="2">
    <source>
        <dbReference type="PIRSR" id="PIRSR000915-2"/>
    </source>
</evidence>
<protein>
    <submittedName>
        <fullName evidence="4 5">Uncharacterized protein</fullName>
    </submittedName>
</protein>
<accession>N6UKC2</accession>
<dbReference type="Pfam" id="PF13344">
    <property type="entry name" value="Hydrolase_6"/>
    <property type="match status" value="1"/>
</dbReference>
<dbReference type="OrthoDB" id="413953at2759"/>
<name>N6UKC2_DENPD</name>
<organism evidence="4">
    <name type="scientific">Dendroctonus ponderosae</name>
    <name type="common">Mountain pine beetle</name>
    <dbReference type="NCBI Taxonomy" id="77166"/>
    <lineage>
        <taxon>Eukaryota</taxon>
        <taxon>Metazoa</taxon>
        <taxon>Ecdysozoa</taxon>
        <taxon>Arthropoda</taxon>
        <taxon>Hexapoda</taxon>
        <taxon>Insecta</taxon>
        <taxon>Pterygota</taxon>
        <taxon>Neoptera</taxon>
        <taxon>Endopterygota</taxon>
        <taxon>Coleoptera</taxon>
        <taxon>Polyphaga</taxon>
        <taxon>Cucujiformia</taxon>
        <taxon>Curculionidae</taxon>
        <taxon>Scolytinae</taxon>
        <taxon>Dendroctonus</taxon>
    </lineage>
</organism>
<keyword evidence="6" id="KW-1185">Reference proteome</keyword>
<keyword evidence="3" id="KW-0460">Magnesium</keyword>
<dbReference type="Gene3D" id="3.40.50.1000">
    <property type="entry name" value="HAD superfamily/HAD-like"/>
    <property type="match status" value="2"/>
</dbReference>
<evidence type="ECO:0000313" key="5">
    <source>
        <dbReference type="EnsemblMetazoa" id="XP_019756656.1"/>
    </source>
</evidence>
<feature type="active site" description="Proton donor" evidence="1">
    <location>
        <position position="30"/>
    </location>
</feature>
<evidence type="ECO:0000256" key="1">
    <source>
        <dbReference type="PIRSR" id="PIRSR000915-1"/>
    </source>
</evidence>
<comment type="cofactor">
    <cofactor evidence="3">
        <name>Mg(2+)</name>
        <dbReference type="ChEBI" id="CHEBI:18420"/>
    </cofactor>
    <text evidence="3">Divalent metal ions. Mg(2+) is the most effective.</text>
</comment>
<feature type="binding site" evidence="3">
    <location>
        <position position="28"/>
    </location>
    <ligand>
        <name>Mg(2+)</name>
        <dbReference type="ChEBI" id="CHEBI:18420"/>
    </ligand>
</feature>
<feature type="non-terminal residue" evidence="4">
    <location>
        <position position="1"/>
    </location>
</feature>
<dbReference type="Proteomes" id="UP000019118">
    <property type="component" value="Unassembled WGS sequence"/>
</dbReference>
<dbReference type="EnsemblMetazoa" id="XM_019901097.1">
    <property type="protein sequence ID" value="XP_019756656.1"/>
    <property type="gene ID" value="LOC109535220"/>
</dbReference>
<feature type="binding site" evidence="2">
    <location>
        <position position="227"/>
    </location>
    <ligand>
        <name>substrate</name>
    </ligand>
</feature>
<reference evidence="5" key="2">
    <citation type="submission" date="2024-08" db="UniProtKB">
        <authorList>
            <consortium name="EnsemblMetazoa"/>
        </authorList>
    </citation>
    <scope>IDENTIFICATION</scope>
</reference>
<feature type="active site" description="Nucleophile" evidence="1">
    <location>
        <position position="28"/>
    </location>
</feature>
<feature type="binding site" evidence="3">
    <location>
        <position position="30"/>
    </location>
    <ligand>
        <name>Mg(2+)</name>
        <dbReference type="ChEBI" id="CHEBI:18420"/>
    </ligand>
</feature>
<dbReference type="PANTHER" id="PTHR19288:SF4">
    <property type="entry name" value="RE04130P-RELATED"/>
    <property type="match status" value="1"/>
</dbReference>
<keyword evidence="3" id="KW-0479">Metal-binding</keyword>
<dbReference type="InterPro" id="IPR006357">
    <property type="entry name" value="HAD-SF_hydro_IIA"/>
</dbReference>
<reference evidence="4 6" key="1">
    <citation type="journal article" date="2013" name="Genome Biol.">
        <title>Draft genome of the mountain pine beetle, Dendroctonus ponderosae Hopkins, a major forest pest.</title>
        <authorList>
            <person name="Keeling C.I."/>
            <person name="Yuen M.M."/>
            <person name="Liao N.Y."/>
            <person name="Docking T.R."/>
            <person name="Chan S.K."/>
            <person name="Taylor G.A."/>
            <person name="Palmquist D.L."/>
            <person name="Jackman S.D."/>
            <person name="Nguyen A."/>
            <person name="Li M."/>
            <person name="Henderson H."/>
            <person name="Janes J.K."/>
            <person name="Zhao Y."/>
            <person name="Pandoh P."/>
            <person name="Moore R."/>
            <person name="Sperling F.A."/>
            <person name="Huber D.P."/>
            <person name="Birol I."/>
            <person name="Jones S.J."/>
            <person name="Bohlmann J."/>
        </authorList>
    </citation>
    <scope>NUCLEOTIDE SEQUENCE</scope>
</reference>
<dbReference type="NCBIfam" id="TIGR01460">
    <property type="entry name" value="HAD-SF-IIA"/>
    <property type="match status" value="1"/>
</dbReference>
<dbReference type="Pfam" id="PF13242">
    <property type="entry name" value="Hydrolase_like"/>
    <property type="match status" value="1"/>
</dbReference>
<feature type="binding site" evidence="3">
    <location>
        <position position="253"/>
    </location>
    <ligand>
        <name>Mg(2+)</name>
        <dbReference type="ChEBI" id="CHEBI:18420"/>
    </ligand>
</feature>
<dbReference type="SUPFAM" id="SSF56784">
    <property type="entry name" value="HAD-like"/>
    <property type="match status" value="1"/>
</dbReference>
<evidence type="ECO:0000313" key="4">
    <source>
        <dbReference type="EMBL" id="ENN79122.1"/>
    </source>
</evidence>
<dbReference type="InterPro" id="IPR023214">
    <property type="entry name" value="HAD_sf"/>
</dbReference>
<sequence length="314" mass="34959">MPKLNWISDLSSDELREFLKSVDTILFDIDGVLARASTILPGTVDAVGKFRQLGKKICFVTNNAIAPPEVLKAKLIPFQASLEEIVTPNITLLAYLKKIDFQKTIYIIGSRFTKKMLREAGYSVIEYKDLQTTDVEETLSSAMQVSLRVLDACKNVGIVYADLDINLQNMAVHVAKILLKHMDDVQFLTGTSDDRIPIGENFSLIGPKYFIDGLQRWSGVQAIPLAKPGRVLKEVIDAKFGISQDNRVLMVGDNVSTDITFGIESGFQTLLLLTGDTKKQQAVDWAFDEDLKPDYVAHSLQEVYEKVKTIPTAL</sequence>
<dbReference type="GO" id="GO:0005737">
    <property type="term" value="C:cytoplasm"/>
    <property type="evidence" value="ECO:0007669"/>
    <property type="project" value="TreeGrafter"/>
</dbReference>
<dbReference type="GO" id="GO:0016791">
    <property type="term" value="F:phosphatase activity"/>
    <property type="evidence" value="ECO:0007669"/>
    <property type="project" value="TreeGrafter"/>
</dbReference>
<dbReference type="PIRSF" id="PIRSF000915">
    <property type="entry name" value="PGP-type_phosphatase"/>
    <property type="match status" value="1"/>
</dbReference>
<dbReference type="PANTHER" id="PTHR19288">
    <property type="entry name" value="4-NITROPHENYLPHOSPHATASE-RELATED"/>
    <property type="match status" value="1"/>
</dbReference>
<evidence type="ECO:0000313" key="6">
    <source>
        <dbReference type="Proteomes" id="UP000019118"/>
    </source>
</evidence>
<dbReference type="HOGENOM" id="CLU_043473_0_0_1"/>
<dbReference type="EMBL" id="KB740735">
    <property type="protein sequence ID" value="ENN79122.1"/>
    <property type="molecule type" value="Genomic_DNA"/>
</dbReference>
<dbReference type="OMA" id="WHPAQSI"/>
<dbReference type="AlphaFoldDB" id="N6UKC2"/>
<gene>
    <name evidence="5" type="primary">109535220</name>
    <name evidence="4" type="ORF">YQE_04309</name>
</gene>
<proteinExistence type="predicted"/>
<dbReference type="GO" id="GO:0046872">
    <property type="term" value="F:metal ion binding"/>
    <property type="evidence" value="ECO:0007669"/>
    <property type="project" value="UniProtKB-KW"/>
</dbReference>
<dbReference type="InterPro" id="IPR036412">
    <property type="entry name" value="HAD-like_sf"/>
</dbReference>
<evidence type="ECO:0000256" key="3">
    <source>
        <dbReference type="PIRSR" id="PIRSR000915-3"/>
    </source>
</evidence>